<dbReference type="RefSeq" id="WP_125756032.1">
    <property type="nucleotide sequence ID" value="NZ_JBHTOK010000015.1"/>
</dbReference>
<gene>
    <name evidence="2" type="ORF">ACFQ5K_03365</name>
</gene>
<keyword evidence="3" id="KW-1185">Reference proteome</keyword>
<dbReference type="PANTHER" id="PTHR31126:SF1">
    <property type="entry name" value="TYROSINE SPECIFIC PROTEIN PHOSPHATASES DOMAIN-CONTAINING PROTEIN"/>
    <property type="match status" value="1"/>
</dbReference>
<dbReference type="Proteomes" id="UP001597212">
    <property type="component" value="Unassembled WGS sequence"/>
</dbReference>
<dbReference type="InterPro" id="IPR029021">
    <property type="entry name" value="Prot-tyrosine_phosphatase-like"/>
</dbReference>
<evidence type="ECO:0000313" key="2">
    <source>
        <dbReference type="EMBL" id="MFD1440429.1"/>
    </source>
</evidence>
<sequence>MTPIVLPIHHGFNFRDLGGYHTKAGQTVRAHRLLRSGRLNELSAADLQYLADYGLQTVVDFRSPQERADAPDRVPTATQDVFDPVFPTDETKVTADAEQERHTELAKDPLAGFRSMVSTYASLVVQPSAKKAYRQFFDVLLAAGDDGATLFHCSAGKDRTGMGAVYLLTALGVDSITIRQDYLASNLYLVAEGQRMVDEVIEAGGSPALQASYRSLGGVANEYLDSAIYTIDREYGSLPHYLKTELQLSDAQRRDLRALYLK</sequence>
<name>A0ABW4CUF1_9LACO</name>
<dbReference type="InterPro" id="IPR026893">
    <property type="entry name" value="Tyr/Ser_Pase_IphP-type"/>
</dbReference>
<evidence type="ECO:0000256" key="1">
    <source>
        <dbReference type="ARBA" id="ARBA00009580"/>
    </source>
</evidence>
<comment type="similarity">
    <text evidence="1">Belongs to the protein-tyrosine phosphatase family.</text>
</comment>
<accession>A0ABW4CUF1</accession>
<dbReference type="PANTHER" id="PTHR31126">
    <property type="entry name" value="TYROSINE-PROTEIN PHOSPHATASE"/>
    <property type="match status" value="1"/>
</dbReference>
<reference evidence="3" key="1">
    <citation type="journal article" date="2019" name="Int. J. Syst. Evol. Microbiol.">
        <title>The Global Catalogue of Microorganisms (GCM) 10K type strain sequencing project: providing services to taxonomists for standard genome sequencing and annotation.</title>
        <authorList>
            <consortium name="The Broad Institute Genomics Platform"/>
            <consortium name="The Broad Institute Genome Sequencing Center for Infectious Disease"/>
            <person name="Wu L."/>
            <person name="Ma J."/>
        </authorList>
    </citation>
    <scope>NUCLEOTIDE SEQUENCE [LARGE SCALE GENOMIC DNA]</scope>
    <source>
        <strain evidence="3">CCM 8912</strain>
    </source>
</reference>
<dbReference type="PROSITE" id="PS00383">
    <property type="entry name" value="TYR_PHOSPHATASE_1"/>
    <property type="match status" value="1"/>
</dbReference>
<proteinExistence type="inferred from homology"/>
<protein>
    <submittedName>
        <fullName evidence="2">Tyrosine-protein phosphatase</fullName>
    </submittedName>
</protein>
<organism evidence="2 3">
    <name type="scientific">Lacticaseibacillus hegangensis</name>
    <dbReference type="NCBI Taxonomy" id="2486010"/>
    <lineage>
        <taxon>Bacteria</taxon>
        <taxon>Bacillati</taxon>
        <taxon>Bacillota</taxon>
        <taxon>Bacilli</taxon>
        <taxon>Lactobacillales</taxon>
        <taxon>Lactobacillaceae</taxon>
        <taxon>Lacticaseibacillus</taxon>
    </lineage>
</organism>
<dbReference type="EMBL" id="JBHTOK010000015">
    <property type="protein sequence ID" value="MFD1440429.1"/>
    <property type="molecule type" value="Genomic_DNA"/>
</dbReference>
<comment type="caution">
    <text evidence="2">The sequence shown here is derived from an EMBL/GenBank/DDBJ whole genome shotgun (WGS) entry which is preliminary data.</text>
</comment>
<dbReference type="Pfam" id="PF13350">
    <property type="entry name" value="Y_phosphatase3"/>
    <property type="match status" value="1"/>
</dbReference>
<dbReference type="InterPro" id="IPR016130">
    <property type="entry name" value="Tyr_Pase_AS"/>
</dbReference>
<dbReference type="SUPFAM" id="SSF52799">
    <property type="entry name" value="(Phosphotyrosine protein) phosphatases II"/>
    <property type="match status" value="1"/>
</dbReference>
<dbReference type="Gene3D" id="3.90.190.10">
    <property type="entry name" value="Protein tyrosine phosphatase superfamily"/>
    <property type="match status" value="1"/>
</dbReference>
<evidence type="ECO:0000313" key="3">
    <source>
        <dbReference type="Proteomes" id="UP001597212"/>
    </source>
</evidence>